<keyword evidence="17" id="KW-1208">Phospholipid metabolism</keyword>
<comment type="pathway">
    <text evidence="4">Lipid metabolism.</text>
</comment>
<feature type="transmembrane region" description="Helical" evidence="24">
    <location>
        <begin position="15"/>
        <end position="35"/>
    </location>
</feature>
<feature type="transmembrane region" description="Helical" evidence="24">
    <location>
        <begin position="213"/>
        <end position="234"/>
    </location>
</feature>
<evidence type="ECO:0000256" key="24">
    <source>
        <dbReference type="SAM" id="Phobius"/>
    </source>
</evidence>
<dbReference type="EMBL" id="BIMN01000004">
    <property type="protein sequence ID" value="GCE63837.1"/>
    <property type="molecule type" value="Genomic_DNA"/>
</dbReference>
<evidence type="ECO:0000256" key="18">
    <source>
        <dbReference type="ARBA" id="ARBA00029893"/>
    </source>
</evidence>
<feature type="transmembrane region" description="Helical" evidence="24">
    <location>
        <begin position="108"/>
        <end position="127"/>
    </location>
</feature>
<keyword evidence="9" id="KW-0444">Lipid biosynthesis</keyword>
<evidence type="ECO:0000256" key="11">
    <source>
        <dbReference type="ARBA" id="ARBA00022692"/>
    </source>
</evidence>
<name>A0A478FRM3_9MOLU</name>
<evidence type="ECO:0000256" key="8">
    <source>
        <dbReference type="ARBA" id="ARBA00022475"/>
    </source>
</evidence>
<dbReference type="AlphaFoldDB" id="A0A478FRM3"/>
<feature type="transmembrane region" description="Helical" evidence="24">
    <location>
        <begin position="148"/>
        <end position="166"/>
    </location>
</feature>
<keyword evidence="12 25" id="KW-0548">Nucleotidyltransferase</keyword>
<feature type="transmembrane region" description="Helical" evidence="24">
    <location>
        <begin position="172"/>
        <end position="192"/>
    </location>
</feature>
<evidence type="ECO:0000256" key="12">
    <source>
        <dbReference type="ARBA" id="ARBA00022695"/>
    </source>
</evidence>
<evidence type="ECO:0000256" key="17">
    <source>
        <dbReference type="ARBA" id="ARBA00023264"/>
    </source>
</evidence>
<evidence type="ECO:0000256" key="15">
    <source>
        <dbReference type="ARBA" id="ARBA00023136"/>
    </source>
</evidence>
<evidence type="ECO:0000256" key="2">
    <source>
        <dbReference type="ARBA" id="ARBA00004651"/>
    </source>
</evidence>
<evidence type="ECO:0000256" key="6">
    <source>
        <dbReference type="ARBA" id="ARBA00012487"/>
    </source>
</evidence>
<sequence>MVSIRKLKGVLSSRLKVGIAVVLALVLACFFSYLFQGSASSFHIFIFVVWVLLLFPFVWLSIREILLLRKEGFFDYRIVGSLVSFLIFVPIFVSFVMRSGFSYDLKPILGYGIVSVCCLLFLLWGLSKLLVGVYTPWVDFRICARNKSFTSLLVSAGVFWNSVFFMTVFAPWYVLAFIFLFVVLNDSFALLFGCLFGRTPLIEYSPKKSWEGLIIAVLLSLLICVAMFYLIPISSLPAELFFSLFVWFLLIANMGDIYYSMHKRLYRIKDYSDLLKSHGGFWDRFDSQCFALVVGSIVSLLWYSYAY</sequence>
<dbReference type="GO" id="GO:0005886">
    <property type="term" value="C:plasma membrane"/>
    <property type="evidence" value="ECO:0007669"/>
    <property type="project" value="UniProtKB-SubCell"/>
</dbReference>
<keyword evidence="13 24" id="KW-1133">Transmembrane helix</keyword>
<organism evidence="25 26">
    <name type="scientific">Candidatus Mycoplasma haematohominis</name>
    <dbReference type="NCBI Taxonomy" id="1494318"/>
    <lineage>
        <taxon>Bacteria</taxon>
        <taxon>Bacillati</taxon>
        <taxon>Mycoplasmatota</taxon>
        <taxon>Mollicutes</taxon>
        <taxon>Mycoplasmataceae</taxon>
        <taxon>Mycoplasma</taxon>
    </lineage>
</organism>
<comment type="subcellular location">
    <subcellularLocation>
        <location evidence="2">Cell membrane</location>
        <topology evidence="2">Multi-pass membrane protein</topology>
    </subcellularLocation>
</comment>
<dbReference type="GO" id="GO:0004605">
    <property type="term" value="F:phosphatidate cytidylyltransferase activity"/>
    <property type="evidence" value="ECO:0007669"/>
    <property type="project" value="UniProtKB-EC"/>
</dbReference>
<feature type="transmembrane region" description="Helical" evidence="24">
    <location>
        <begin position="41"/>
        <end position="62"/>
    </location>
</feature>
<keyword evidence="15 24" id="KW-0472">Membrane</keyword>
<evidence type="ECO:0000256" key="16">
    <source>
        <dbReference type="ARBA" id="ARBA00023209"/>
    </source>
</evidence>
<keyword evidence="11 24" id="KW-0812">Transmembrane</keyword>
<evidence type="ECO:0000313" key="26">
    <source>
        <dbReference type="Proteomes" id="UP000324831"/>
    </source>
</evidence>
<comment type="pathway">
    <text evidence="3">Phospholipid metabolism; CDP-diacylglycerol biosynthesis; CDP-diacylglycerol from sn-glycerol 3-phosphate: step 3/3.</text>
</comment>
<keyword evidence="8" id="KW-1003">Cell membrane</keyword>
<evidence type="ECO:0000256" key="20">
    <source>
        <dbReference type="ARBA" id="ARBA00032253"/>
    </source>
</evidence>
<dbReference type="PROSITE" id="PS51257">
    <property type="entry name" value="PROKAR_LIPOPROTEIN"/>
    <property type="match status" value="1"/>
</dbReference>
<feature type="transmembrane region" description="Helical" evidence="24">
    <location>
        <begin position="74"/>
        <end position="96"/>
    </location>
</feature>
<evidence type="ECO:0000256" key="7">
    <source>
        <dbReference type="ARBA" id="ARBA00019373"/>
    </source>
</evidence>
<comment type="similarity">
    <text evidence="5">Belongs to the CDS family.</text>
</comment>
<reference evidence="25 26" key="1">
    <citation type="submission" date="2019-01" db="EMBL/GenBank/DDBJ databases">
        <title>Draft genome sequences of Candidatus Mycoplasma haemohominis SWG34-3 identified from a patient with pyrexia, anemia and liver dysfunction.</title>
        <authorList>
            <person name="Sekizuka T."/>
            <person name="Hattori N."/>
            <person name="Katano H."/>
            <person name="Takuma T."/>
            <person name="Ito T."/>
            <person name="Arai N."/>
            <person name="Yanai R."/>
            <person name="Ishii S."/>
            <person name="Miura Y."/>
            <person name="Tokunaga T."/>
            <person name="Watanabe H."/>
            <person name="Nomura N."/>
            <person name="Eguchi J."/>
            <person name="Arai T."/>
            <person name="Hasegawa H."/>
            <person name="Nakamaki T."/>
            <person name="Wakita T."/>
            <person name="Niki Y."/>
            <person name="Kuroda M."/>
        </authorList>
    </citation>
    <scope>NUCLEOTIDE SEQUENCE [LARGE SCALE GENOMIC DNA]</scope>
    <source>
        <strain evidence="25">SWG34-3</strain>
    </source>
</reference>
<evidence type="ECO:0000256" key="1">
    <source>
        <dbReference type="ARBA" id="ARBA00001698"/>
    </source>
</evidence>
<keyword evidence="14" id="KW-0443">Lipid metabolism</keyword>
<dbReference type="EC" id="2.7.7.41" evidence="6"/>
<evidence type="ECO:0000256" key="4">
    <source>
        <dbReference type="ARBA" id="ARBA00005189"/>
    </source>
</evidence>
<accession>A0A478FRM3</accession>
<gene>
    <name evidence="25" type="primary">cdsA</name>
    <name evidence="25" type="ORF">MHSWG343_08440</name>
</gene>
<proteinExistence type="inferred from homology"/>
<keyword evidence="16" id="KW-0594">Phospholipid biosynthesis</keyword>
<dbReference type="GO" id="GO:0016024">
    <property type="term" value="P:CDP-diacylglycerol biosynthetic process"/>
    <property type="evidence" value="ECO:0007669"/>
    <property type="project" value="TreeGrafter"/>
</dbReference>
<feature type="transmembrane region" description="Helical" evidence="24">
    <location>
        <begin position="285"/>
        <end position="305"/>
    </location>
</feature>
<evidence type="ECO:0000313" key="25">
    <source>
        <dbReference type="EMBL" id="GCE63837.1"/>
    </source>
</evidence>
<dbReference type="Pfam" id="PF01148">
    <property type="entry name" value="CTP_transf_1"/>
    <property type="match status" value="1"/>
</dbReference>
<comment type="caution">
    <text evidence="25">The sequence shown here is derived from an EMBL/GenBank/DDBJ whole genome shotgun (WGS) entry which is preliminary data.</text>
</comment>
<evidence type="ECO:0000256" key="9">
    <source>
        <dbReference type="ARBA" id="ARBA00022516"/>
    </source>
</evidence>
<evidence type="ECO:0000256" key="5">
    <source>
        <dbReference type="ARBA" id="ARBA00010185"/>
    </source>
</evidence>
<dbReference type="Proteomes" id="UP000324831">
    <property type="component" value="Unassembled WGS sequence"/>
</dbReference>
<evidence type="ECO:0000256" key="13">
    <source>
        <dbReference type="ARBA" id="ARBA00022989"/>
    </source>
</evidence>
<dbReference type="PANTHER" id="PTHR46382:SF1">
    <property type="entry name" value="PHOSPHATIDATE CYTIDYLYLTRANSFERASE"/>
    <property type="match status" value="1"/>
</dbReference>
<evidence type="ECO:0000256" key="19">
    <source>
        <dbReference type="ARBA" id="ARBA00031825"/>
    </source>
</evidence>
<evidence type="ECO:0000256" key="23">
    <source>
        <dbReference type="ARBA" id="ARBA00033406"/>
    </source>
</evidence>
<comment type="catalytic activity">
    <reaction evidence="1">
        <text>a 1,2-diacyl-sn-glycero-3-phosphate + CTP + H(+) = a CDP-1,2-diacyl-sn-glycerol + diphosphate</text>
        <dbReference type="Rhea" id="RHEA:16229"/>
        <dbReference type="ChEBI" id="CHEBI:15378"/>
        <dbReference type="ChEBI" id="CHEBI:33019"/>
        <dbReference type="ChEBI" id="CHEBI:37563"/>
        <dbReference type="ChEBI" id="CHEBI:58332"/>
        <dbReference type="ChEBI" id="CHEBI:58608"/>
        <dbReference type="EC" id="2.7.7.41"/>
    </reaction>
</comment>
<evidence type="ECO:0000256" key="3">
    <source>
        <dbReference type="ARBA" id="ARBA00005119"/>
    </source>
</evidence>
<feature type="transmembrane region" description="Helical" evidence="24">
    <location>
        <begin position="240"/>
        <end position="259"/>
    </location>
</feature>
<dbReference type="PANTHER" id="PTHR46382">
    <property type="entry name" value="PHOSPHATIDATE CYTIDYLYLTRANSFERASE"/>
    <property type="match status" value="1"/>
</dbReference>
<protein>
    <recommendedName>
        <fullName evidence="7">Phosphatidate cytidylyltransferase</fullName>
        <ecNumber evidence="6">2.7.7.41</ecNumber>
    </recommendedName>
    <alternativeName>
        <fullName evidence="20">CDP-DAG synthase</fullName>
    </alternativeName>
    <alternativeName>
        <fullName evidence="22">CDP-DG synthase</fullName>
    </alternativeName>
    <alternativeName>
        <fullName evidence="18">CDP-diacylglycerol synthase</fullName>
    </alternativeName>
    <alternativeName>
        <fullName evidence="21">CDP-diglyceride pyrophosphorylase</fullName>
    </alternativeName>
    <alternativeName>
        <fullName evidence="23">CDP-diglyceride synthase</fullName>
    </alternativeName>
    <alternativeName>
        <fullName evidence="19">CTP:phosphatidate cytidylyltransferase</fullName>
    </alternativeName>
</protein>
<evidence type="ECO:0000256" key="21">
    <source>
        <dbReference type="ARBA" id="ARBA00032396"/>
    </source>
</evidence>
<evidence type="ECO:0000256" key="14">
    <source>
        <dbReference type="ARBA" id="ARBA00023098"/>
    </source>
</evidence>
<evidence type="ECO:0000256" key="10">
    <source>
        <dbReference type="ARBA" id="ARBA00022679"/>
    </source>
</evidence>
<evidence type="ECO:0000256" key="22">
    <source>
        <dbReference type="ARBA" id="ARBA00032743"/>
    </source>
</evidence>
<keyword evidence="10 25" id="KW-0808">Transferase</keyword>